<comment type="caution">
    <text evidence="7">The sequence shown here is derived from an EMBL/GenBank/DDBJ whole genome shotgun (WGS) entry which is preliminary data.</text>
</comment>
<dbReference type="GO" id="GO:0051213">
    <property type="term" value="F:dioxygenase activity"/>
    <property type="evidence" value="ECO:0007669"/>
    <property type="project" value="UniProtKB-KW"/>
</dbReference>
<dbReference type="InterPro" id="IPR006620">
    <property type="entry name" value="Pro_4_hyd_alph"/>
</dbReference>
<proteinExistence type="predicted"/>
<protein>
    <recommendedName>
        <fullName evidence="6">Prolyl 4-hydroxylase alpha subunit domain-containing protein</fullName>
    </recommendedName>
</protein>
<feature type="domain" description="Prolyl 4-hydroxylase alpha subunit" evidence="6">
    <location>
        <begin position="8"/>
        <end position="187"/>
    </location>
</feature>
<keyword evidence="3" id="KW-0223">Dioxygenase</keyword>
<evidence type="ECO:0000256" key="4">
    <source>
        <dbReference type="ARBA" id="ARBA00023002"/>
    </source>
</evidence>
<evidence type="ECO:0000256" key="5">
    <source>
        <dbReference type="ARBA" id="ARBA00023004"/>
    </source>
</evidence>
<keyword evidence="8" id="KW-1185">Reference proteome</keyword>
<reference evidence="8" key="1">
    <citation type="submission" date="2020-01" db="EMBL/GenBank/DDBJ databases">
        <title>'Steroidobacter agaridevorans' sp. nov., agar-degrading bacteria isolated from rhizosphere soils.</title>
        <authorList>
            <person name="Ikenaga M."/>
            <person name="Kataoka M."/>
            <person name="Murouchi A."/>
            <person name="Katsuragi S."/>
            <person name="Sakai M."/>
        </authorList>
    </citation>
    <scope>NUCLEOTIDE SEQUENCE [LARGE SCALE GENOMIC DNA]</scope>
    <source>
        <strain evidence="8">YU21-B</strain>
    </source>
</reference>
<dbReference type="InterPro" id="IPR045054">
    <property type="entry name" value="P4HA-like"/>
</dbReference>
<gene>
    <name evidence="7" type="ORF">GCM10011487_09990</name>
</gene>
<dbReference type="Gene3D" id="2.60.120.620">
    <property type="entry name" value="q2cbj1_9rhob like domain"/>
    <property type="match status" value="1"/>
</dbReference>
<organism evidence="7 8">
    <name type="scientific">Steroidobacter agaridevorans</name>
    <dbReference type="NCBI Taxonomy" id="2695856"/>
    <lineage>
        <taxon>Bacteria</taxon>
        <taxon>Pseudomonadati</taxon>
        <taxon>Pseudomonadota</taxon>
        <taxon>Gammaproteobacteria</taxon>
        <taxon>Steroidobacterales</taxon>
        <taxon>Steroidobacteraceae</taxon>
        <taxon>Steroidobacter</taxon>
    </lineage>
</organism>
<dbReference type="GO" id="GO:0031418">
    <property type="term" value="F:L-ascorbic acid binding"/>
    <property type="evidence" value="ECO:0007669"/>
    <property type="project" value="InterPro"/>
</dbReference>
<comment type="cofactor">
    <cofactor evidence="1">
        <name>L-ascorbate</name>
        <dbReference type="ChEBI" id="CHEBI:38290"/>
    </cofactor>
</comment>
<dbReference type="PANTHER" id="PTHR10869">
    <property type="entry name" value="PROLYL 4-HYDROXYLASE ALPHA SUBUNIT"/>
    <property type="match status" value="1"/>
</dbReference>
<evidence type="ECO:0000313" key="8">
    <source>
        <dbReference type="Proteomes" id="UP000445000"/>
    </source>
</evidence>
<evidence type="ECO:0000256" key="2">
    <source>
        <dbReference type="ARBA" id="ARBA00022723"/>
    </source>
</evidence>
<dbReference type="EMBL" id="BLJN01000001">
    <property type="protein sequence ID" value="GFE78999.1"/>
    <property type="molecule type" value="Genomic_DNA"/>
</dbReference>
<keyword evidence="5" id="KW-0408">Iron</keyword>
<dbReference type="Pfam" id="PF13640">
    <property type="entry name" value="2OG-FeII_Oxy_3"/>
    <property type="match status" value="1"/>
</dbReference>
<evidence type="ECO:0000259" key="6">
    <source>
        <dbReference type="SMART" id="SM00702"/>
    </source>
</evidence>
<dbReference type="AlphaFoldDB" id="A0A829Y6Z1"/>
<dbReference type="GO" id="GO:0005506">
    <property type="term" value="F:iron ion binding"/>
    <property type="evidence" value="ECO:0007669"/>
    <property type="project" value="InterPro"/>
</dbReference>
<keyword evidence="4" id="KW-0560">Oxidoreductase</keyword>
<evidence type="ECO:0000256" key="3">
    <source>
        <dbReference type="ARBA" id="ARBA00022964"/>
    </source>
</evidence>
<dbReference type="Proteomes" id="UP000445000">
    <property type="component" value="Unassembled WGS sequence"/>
</dbReference>
<sequence length="204" mass="23572">MSHADLRRYIRTYDQDLDPQLCQQMIGSFSGLERFQLRNGRGVRRGLEDSAWTELNVSRLSDAAFQGMFRKLIDRALERYNRDIELALPIPNSPVFSNLTLKRYRAGQQEQFQLHFDSINHVANRYLVLLWYLNDVEQGGETRFPQLDVAIPARAGRLLMFPPYWMYQHEGMPPVSGDKYIISTYLLFIDPSNPSAVNKAVAEG</sequence>
<dbReference type="RefSeq" id="WP_161810828.1">
    <property type="nucleotide sequence ID" value="NZ_BLJN01000001.1"/>
</dbReference>
<dbReference type="InterPro" id="IPR044862">
    <property type="entry name" value="Pro_4_hyd_alph_FE2OG_OXY"/>
</dbReference>
<evidence type="ECO:0000256" key="1">
    <source>
        <dbReference type="ARBA" id="ARBA00001961"/>
    </source>
</evidence>
<evidence type="ECO:0000313" key="7">
    <source>
        <dbReference type="EMBL" id="GFE78999.1"/>
    </source>
</evidence>
<name>A0A829Y6Z1_9GAMM</name>
<dbReference type="PANTHER" id="PTHR10869:SF246">
    <property type="entry name" value="TRANSMEMBRANE PROLYL 4-HYDROXYLASE"/>
    <property type="match status" value="1"/>
</dbReference>
<dbReference type="GO" id="GO:0016705">
    <property type="term" value="F:oxidoreductase activity, acting on paired donors, with incorporation or reduction of molecular oxygen"/>
    <property type="evidence" value="ECO:0007669"/>
    <property type="project" value="InterPro"/>
</dbReference>
<accession>A0A829Y6Z1</accession>
<keyword evidence="2" id="KW-0479">Metal-binding</keyword>
<dbReference type="SMART" id="SM00702">
    <property type="entry name" value="P4Hc"/>
    <property type="match status" value="1"/>
</dbReference>